<dbReference type="SUPFAM" id="SSF53474">
    <property type="entry name" value="alpha/beta-Hydrolases"/>
    <property type="match status" value="1"/>
</dbReference>
<accession>A0A1V9FMS9</accession>
<proteinExistence type="predicted"/>
<evidence type="ECO:0000313" key="2">
    <source>
        <dbReference type="Proteomes" id="UP000192796"/>
    </source>
</evidence>
<gene>
    <name evidence="1" type="ORF">A3860_36430</name>
</gene>
<dbReference type="STRING" id="1703345.A3860_36430"/>
<comment type="caution">
    <text evidence="1">The sequence shown here is derived from an EMBL/GenBank/DDBJ whole genome shotgun (WGS) entry which is preliminary data.</text>
</comment>
<dbReference type="AlphaFoldDB" id="A0A1V9FMS9"/>
<protein>
    <recommendedName>
        <fullName evidence="3">AB hydrolase-1 domain-containing protein</fullName>
    </recommendedName>
</protein>
<evidence type="ECO:0000313" key="1">
    <source>
        <dbReference type="EMBL" id="OQP59659.1"/>
    </source>
</evidence>
<dbReference type="InterPro" id="IPR029058">
    <property type="entry name" value="AB_hydrolase_fold"/>
</dbReference>
<reference evidence="1 2" key="1">
    <citation type="submission" date="2016-03" db="EMBL/GenBank/DDBJ databases">
        <title>Niastella vici sp. nov., isolated from farmland soil.</title>
        <authorList>
            <person name="Chen L."/>
            <person name="Wang D."/>
            <person name="Yang S."/>
            <person name="Wang G."/>
        </authorList>
    </citation>
    <scope>NUCLEOTIDE SEQUENCE [LARGE SCALE GENOMIC DNA]</scope>
    <source>
        <strain evidence="1 2">DJ57</strain>
    </source>
</reference>
<sequence length="503" mass="56083">MFVIFYSISVRYTAANMNSFDVSAGPDGTFIKSGDIKSSPADIDNFFSALQDSTPVSSPPKSITLYFHGGLVNETAGKAIAEKMGAHLQQAESIPVFFIWETSIKETISFKLTQTANQSFCKKLIRVLVKYLAPKTGITGSDNKARGTGRLSDQEIDEQLQQERPFDRYATNQSGSARGGNIITEAGWFGKSEMRRTALVEAELQMAVAREPDFIKLLLEEPPPELENEIANDRSRGFLSALVIKRLTDVVMKVAKRFLSGTSHGFYPTIVEELFRAFYIANVGAWVWDGMKSKARSLWQDNMGRLGDNLFAGSYFLESLERHITAFPQTKVHLVGHSAGSICICELLAAARQRFPALKFETIIFLAPACRFNFFYEQVVLNPHLFARFRCFTMTDENECNDVLVPGIYTRSLLYLVSGILEDSEKAGVPILGLHHFLGKSPACNDKDTWLEETEKFLLQNDRLVLSATEAGALAGLQTNALKHGDFDDNELTIESIKYMISH</sequence>
<name>A0A1V9FMS9_9BACT</name>
<evidence type="ECO:0008006" key="3">
    <source>
        <dbReference type="Google" id="ProtNLM"/>
    </source>
</evidence>
<dbReference type="EMBL" id="LVYD01000074">
    <property type="protein sequence ID" value="OQP59659.1"/>
    <property type="molecule type" value="Genomic_DNA"/>
</dbReference>
<organism evidence="1 2">
    <name type="scientific">Niastella vici</name>
    <dbReference type="NCBI Taxonomy" id="1703345"/>
    <lineage>
        <taxon>Bacteria</taxon>
        <taxon>Pseudomonadati</taxon>
        <taxon>Bacteroidota</taxon>
        <taxon>Chitinophagia</taxon>
        <taxon>Chitinophagales</taxon>
        <taxon>Chitinophagaceae</taxon>
        <taxon>Niastella</taxon>
    </lineage>
</organism>
<dbReference type="Proteomes" id="UP000192796">
    <property type="component" value="Unassembled WGS sequence"/>
</dbReference>
<keyword evidence="2" id="KW-1185">Reference proteome</keyword>